<sequence length="460" mass="50326">MEGGENSKTDNLNWEVILRNYENVIASGTKSMKIKAMFMLAKYSNKAPEHVLSTTIPILTEILSHNNIANNSAPGSLQEAAAYCLKCIACRGDGSLAIEMGEHGVARSLIKLLPRAEGKMQKVLIECLLVVLSFCDNSRTFVAANGGLEIIISLLSTCSDDVRLYLLEILSALALRMEVRKELVRLGALRFIVEAAGVGNMISRERACQSIGLVGLSRQVKLMLFELGVIPVLVDLFRDGDNTTKLVAGNTLGVLLNHVDYIRPIAQAGAIPLYAELLRGDDVSGKEIAEDVFCILAVAEANAVEIVGHLVRLLREGDDETKAAAVNVIWDLLRYKHTPSVFRNSGAAFILVELLSHGTEEIKKKISGAFSQMSYQECGRMVLGDAGAIPLLIDLLHDETGELRDNVVEALSNFHEDPLYHDTLSDVVNAPSFRILQNRLTPLRATSEHITRSLRRTGIE</sequence>
<organism evidence="2 5">
    <name type="scientific">Medicago truncatula</name>
    <name type="common">Barrel medic</name>
    <name type="synonym">Medicago tribuloides</name>
    <dbReference type="NCBI Taxonomy" id="3880"/>
    <lineage>
        <taxon>Eukaryota</taxon>
        <taxon>Viridiplantae</taxon>
        <taxon>Streptophyta</taxon>
        <taxon>Embryophyta</taxon>
        <taxon>Tracheophyta</taxon>
        <taxon>Spermatophyta</taxon>
        <taxon>Magnoliopsida</taxon>
        <taxon>eudicotyledons</taxon>
        <taxon>Gunneridae</taxon>
        <taxon>Pentapetalae</taxon>
        <taxon>rosids</taxon>
        <taxon>fabids</taxon>
        <taxon>Fabales</taxon>
        <taxon>Fabaceae</taxon>
        <taxon>Papilionoideae</taxon>
        <taxon>50 kb inversion clade</taxon>
        <taxon>NPAAA clade</taxon>
        <taxon>Hologalegina</taxon>
        <taxon>IRL clade</taxon>
        <taxon>Trifolieae</taxon>
        <taxon>Medicago</taxon>
    </lineage>
</organism>
<dbReference type="EMBL" id="CM001219">
    <property type="protein sequence ID" value="KEH33985.1"/>
    <property type="molecule type" value="Genomic_DNA"/>
</dbReference>
<dbReference type="InterPro" id="IPR016024">
    <property type="entry name" value="ARM-type_fold"/>
</dbReference>
<reference evidence="4" key="3">
    <citation type="submission" date="2015-04" db="UniProtKB">
        <authorList>
            <consortium name="EnsemblPlants"/>
        </authorList>
    </citation>
    <scope>IDENTIFICATION</scope>
    <source>
        <strain evidence="4">cv. Jemalong A17</strain>
    </source>
</reference>
<evidence type="ECO:0000313" key="3">
    <source>
        <dbReference type="EMBL" id="RHN67300.1"/>
    </source>
</evidence>
<evidence type="ECO:0000313" key="2">
    <source>
        <dbReference type="EMBL" id="KEH33985.1"/>
    </source>
</evidence>
<reference evidence="6" key="4">
    <citation type="journal article" date="2018" name="Nat. Plants">
        <title>Whole-genome landscape of Medicago truncatula symbiotic genes.</title>
        <authorList>
            <person name="Pecrix Y."/>
            <person name="Staton S.E."/>
            <person name="Sallet E."/>
            <person name="Lelandais-Briere C."/>
            <person name="Moreau S."/>
            <person name="Carrere S."/>
            <person name="Blein T."/>
            <person name="Jardinaud M.F."/>
            <person name="Latrasse D."/>
            <person name="Zouine M."/>
            <person name="Zahm M."/>
            <person name="Kreplak J."/>
            <person name="Mayjonade B."/>
            <person name="Satge C."/>
            <person name="Perez M."/>
            <person name="Cauet S."/>
            <person name="Marande W."/>
            <person name="Chantry-Darmon C."/>
            <person name="Lopez-Roques C."/>
            <person name="Bouchez O."/>
            <person name="Berard A."/>
            <person name="Debelle F."/>
            <person name="Munos S."/>
            <person name="Bendahmane A."/>
            <person name="Berges H."/>
            <person name="Niebel A."/>
            <person name="Buitink J."/>
            <person name="Frugier F."/>
            <person name="Benhamed M."/>
            <person name="Crespi M."/>
            <person name="Gouzy J."/>
            <person name="Gamas P."/>
        </authorList>
    </citation>
    <scope>NUCLEOTIDE SEQUENCE [LARGE SCALE GENOMIC DNA]</scope>
    <source>
        <strain evidence="6">cv. Jemalong A17</strain>
    </source>
</reference>
<evidence type="ECO:0000313" key="4">
    <source>
        <dbReference type="EnsemblPlants" id="KEH33985"/>
    </source>
</evidence>
<dbReference type="InterPro" id="IPR011989">
    <property type="entry name" value="ARM-like"/>
</dbReference>
<dbReference type="InterPro" id="IPR000225">
    <property type="entry name" value="Armadillo"/>
</dbReference>
<dbReference type="Gene3D" id="1.25.10.10">
    <property type="entry name" value="Leucine-rich Repeat Variant"/>
    <property type="match status" value="2"/>
</dbReference>
<evidence type="ECO:0000313" key="5">
    <source>
        <dbReference type="Proteomes" id="UP000002051"/>
    </source>
</evidence>
<dbReference type="SUPFAM" id="SSF48371">
    <property type="entry name" value="ARM repeat"/>
    <property type="match status" value="1"/>
</dbReference>
<name>A0A072V754_MEDTR</name>
<dbReference type="OrthoDB" id="409644at2759"/>
<dbReference type="SMART" id="SM00185">
    <property type="entry name" value="ARM"/>
    <property type="match status" value="6"/>
</dbReference>
<dbReference type="PANTHER" id="PTHR46241:SF1">
    <property type="entry name" value="OUTER DYNEIN ARM-DOCKING COMPLEX SUBUNIT 2"/>
    <property type="match status" value="1"/>
</dbReference>
<dbReference type="Gramene" id="rna15480">
    <property type="protein sequence ID" value="RHN67300.1"/>
    <property type="gene ID" value="gene15480"/>
</dbReference>
<keyword evidence="1" id="KW-0677">Repeat</keyword>
<protein>
    <submittedName>
        <fullName evidence="2">Armadillo/beta-catenin-like repeat protein</fullName>
    </submittedName>
</protein>
<reference evidence="2 5" key="2">
    <citation type="journal article" date="2014" name="BMC Genomics">
        <title>An improved genome release (version Mt4.0) for the model legume Medicago truncatula.</title>
        <authorList>
            <person name="Tang H."/>
            <person name="Krishnakumar V."/>
            <person name="Bidwell S."/>
            <person name="Rosen B."/>
            <person name="Chan A."/>
            <person name="Zhou S."/>
            <person name="Gentzbittel L."/>
            <person name="Childs K.L."/>
            <person name="Yandell M."/>
            <person name="Gundlach H."/>
            <person name="Mayer K.F."/>
            <person name="Schwartz D.C."/>
            <person name="Town C.D."/>
        </authorList>
    </citation>
    <scope>GENOME REANNOTATION</scope>
    <source>
        <strain evidence="2">A17</strain>
        <strain evidence="4 5">cv. Jemalong A17</strain>
    </source>
</reference>
<proteinExistence type="predicted"/>
<dbReference type="HOGENOM" id="CLU_583190_0_0_1"/>
<accession>A0A072V754</accession>
<dbReference type="AlphaFoldDB" id="A0A072V754"/>
<dbReference type="EnsemblPlants" id="KEH33985">
    <property type="protein sequence ID" value="KEH33985"/>
    <property type="gene ID" value="MTR_3g056580"/>
</dbReference>
<dbReference type="EMBL" id="PSQE01000003">
    <property type="protein sequence ID" value="RHN67300.1"/>
    <property type="molecule type" value="Genomic_DNA"/>
</dbReference>
<gene>
    <name evidence="4" type="primary">25489066</name>
    <name evidence="2" type="ordered locus">MTR_3g056580</name>
    <name evidence="3" type="ORF">MtrunA17_Chr3g0101311</name>
</gene>
<evidence type="ECO:0000313" key="6">
    <source>
        <dbReference type="Proteomes" id="UP000265566"/>
    </source>
</evidence>
<reference evidence="3" key="5">
    <citation type="journal article" date="2018" name="Nat. Plants">
        <title>Whole-genome landscape of Medicago truncatula symbiotic genes.</title>
        <authorList>
            <person name="Pecrix Y."/>
            <person name="Gamas P."/>
            <person name="Carrere S."/>
        </authorList>
    </citation>
    <scope>NUCLEOTIDE SEQUENCE</scope>
    <source>
        <tissue evidence="3">Leaves</tissue>
    </source>
</reference>
<dbReference type="STRING" id="3880.A0A072V754"/>
<reference evidence="2 5" key="1">
    <citation type="journal article" date="2011" name="Nature">
        <title>The Medicago genome provides insight into the evolution of rhizobial symbioses.</title>
        <authorList>
            <person name="Young N.D."/>
            <person name="Debelle F."/>
            <person name="Oldroyd G.E."/>
            <person name="Geurts R."/>
            <person name="Cannon S.B."/>
            <person name="Udvardi M.K."/>
            <person name="Benedito V.A."/>
            <person name="Mayer K.F."/>
            <person name="Gouzy J."/>
            <person name="Schoof H."/>
            <person name="Van de Peer Y."/>
            <person name="Proost S."/>
            <person name="Cook D.R."/>
            <person name="Meyers B.C."/>
            <person name="Spannagl M."/>
            <person name="Cheung F."/>
            <person name="De Mita S."/>
            <person name="Krishnakumar V."/>
            <person name="Gundlach H."/>
            <person name="Zhou S."/>
            <person name="Mudge J."/>
            <person name="Bharti A.K."/>
            <person name="Murray J.D."/>
            <person name="Naoumkina M.A."/>
            <person name="Rosen B."/>
            <person name="Silverstein K.A."/>
            <person name="Tang H."/>
            <person name="Rombauts S."/>
            <person name="Zhao P.X."/>
            <person name="Zhou P."/>
            <person name="Barbe V."/>
            <person name="Bardou P."/>
            <person name="Bechner M."/>
            <person name="Bellec A."/>
            <person name="Berger A."/>
            <person name="Berges H."/>
            <person name="Bidwell S."/>
            <person name="Bisseling T."/>
            <person name="Choisne N."/>
            <person name="Couloux A."/>
            <person name="Denny R."/>
            <person name="Deshpande S."/>
            <person name="Dai X."/>
            <person name="Doyle J.J."/>
            <person name="Dudez A.M."/>
            <person name="Farmer A.D."/>
            <person name="Fouteau S."/>
            <person name="Franken C."/>
            <person name="Gibelin C."/>
            <person name="Gish J."/>
            <person name="Goldstein S."/>
            <person name="Gonzalez A.J."/>
            <person name="Green P.J."/>
            <person name="Hallab A."/>
            <person name="Hartog M."/>
            <person name="Hua A."/>
            <person name="Humphray S.J."/>
            <person name="Jeong D.H."/>
            <person name="Jing Y."/>
            <person name="Jocker A."/>
            <person name="Kenton S.M."/>
            <person name="Kim D.J."/>
            <person name="Klee K."/>
            <person name="Lai H."/>
            <person name="Lang C."/>
            <person name="Lin S."/>
            <person name="Macmil S.L."/>
            <person name="Magdelenat G."/>
            <person name="Matthews L."/>
            <person name="McCorrison J."/>
            <person name="Monaghan E.L."/>
            <person name="Mun J.H."/>
            <person name="Najar F.Z."/>
            <person name="Nicholson C."/>
            <person name="Noirot C."/>
            <person name="O'Bleness M."/>
            <person name="Paule C.R."/>
            <person name="Poulain J."/>
            <person name="Prion F."/>
            <person name="Qin B."/>
            <person name="Qu C."/>
            <person name="Retzel E.F."/>
            <person name="Riddle C."/>
            <person name="Sallet E."/>
            <person name="Samain S."/>
            <person name="Samson N."/>
            <person name="Sanders I."/>
            <person name="Saurat O."/>
            <person name="Scarpelli C."/>
            <person name="Schiex T."/>
            <person name="Segurens B."/>
            <person name="Severin A.J."/>
            <person name="Sherrier D.J."/>
            <person name="Shi R."/>
            <person name="Sims S."/>
            <person name="Singer S.R."/>
            <person name="Sinharoy S."/>
            <person name="Sterck L."/>
            <person name="Viollet A."/>
            <person name="Wang B.B."/>
            <person name="Wang K."/>
            <person name="Wang M."/>
            <person name="Wang X."/>
            <person name="Warfsmann J."/>
            <person name="Weissenbach J."/>
            <person name="White D.D."/>
            <person name="White J.D."/>
            <person name="Wiley G.B."/>
            <person name="Wincker P."/>
            <person name="Xing Y."/>
            <person name="Yang L."/>
            <person name="Yao Z."/>
            <person name="Ying F."/>
            <person name="Zhai J."/>
            <person name="Zhou L."/>
            <person name="Zuber A."/>
            <person name="Denarie J."/>
            <person name="Dixon R.A."/>
            <person name="May G.D."/>
            <person name="Schwartz D.C."/>
            <person name="Rogers J."/>
            <person name="Quetier F."/>
            <person name="Town C.D."/>
            <person name="Roe B.A."/>
        </authorList>
    </citation>
    <scope>NUCLEOTIDE SEQUENCE [LARGE SCALE GENOMIC DNA]</scope>
    <source>
        <strain evidence="2">A17</strain>
        <strain evidence="4 5">cv. Jemalong A17</strain>
    </source>
</reference>
<dbReference type="Proteomes" id="UP000002051">
    <property type="component" value="Chromosome 3"/>
</dbReference>
<evidence type="ECO:0000256" key="1">
    <source>
        <dbReference type="ARBA" id="ARBA00022737"/>
    </source>
</evidence>
<dbReference type="Proteomes" id="UP000265566">
    <property type="component" value="Chromosome 3"/>
</dbReference>
<dbReference type="KEGG" id="mtr:25489066"/>
<dbReference type="PANTHER" id="PTHR46241">
    <property type="entry name" value="ARMADILLO REPEAT-CONTAINING PROTEIN 4 ARMC4"/>
    <property type="match status" value="1"/>
</dbReference>
<keyword evidence="5" id="KW-1185">Reference proteome</keyword>